<proteinExistence type="predicted"/>
<protein>
    <submittedName>
        <fullName evidence="1">Uncharacterized protein</fullName>
    </submittedName>
</protein>
<reference evidence="1" key="1">
    <citation type="journal article" date="2021" name="Proc. Natl. Acad. Sci. U.S.A.">
        <title>A Catalog of Tens of Thousands of Viruses from Human Metagenomes Reveals Hidden Associations with Chronic Diseases.</title>
        <authorList>
            <person name="Tisza M.J."/>
            <person name="Buck C.B."/>
        </authorList>
    </citation>
    <scope>NUCLEOTIDE SEQUENCE</scope>
    <source>
        <strain evidence="1">CtqPn17</strain>
    </source>
</reference>
<accession>A0A8S5QE86</accession>
<evidence type="ECO:0000313" key="1">
    <source>
        <dbReference type="EMBL" id="DAE17575.1"/>
    </source>
</evidence>
<name>A0A8S5QE86_9CAUD</name>
<sequence length="49" mass="5824">MEDKTCKTCKDNEDGLCDRKGILVEDDDSCSKWQPSWKEHYITRFLKVK</sequence>
<dbReference type="EMBL" id="BK015642">
    <property type="protein sequence ID" value="DAE17575.1"/>
    <property type="molecule type" value="Genomic_DNA"/>
</dbReference>
<organism evidence="1">
    <name type="scientific">Caudovirales sp. ctqPn17</name>
    <dbReference type="NCBI Taxonomy" id="2825772"/>
    <lineage>
        <taxon>Viruses</taxon>
        <taxon>Duplodnaviria</taxon>
        <taxon>Heunggongvirae</taxon>
        <taxon>Uroviricota</taxon>
        <taxon>Caudoviricetes</taxon>
    </lineage>
</organism>